<dbReference type="Pfam" id="PF00990">
    <property type="entry name" value="GGDEF"/>
    <property type="match status" value="1"/>
</dbReference>
<dbReference type="InterPro" id="IPR035965">
    <property type="entry name" value="PAS-like_dom_sf"/>
</dbReference>
<evidence type="ECO:0000256" key="1">
    <source>
        <dbReference type="ARBA" id="ARBA00001946"/>
    </source>
</evidence>
<feature type="domain" description="GGDEF" evidence="4">
    <location>
        <begin position="180"/>
        <end position="310"/>
    </location>
</feature>
<reference evidence="5 6" key="1">
    <citation type="journal article" date="2011" name="J. Bacteriol.">
        <title>Complete genome sequence of seawater bacterium Glaciecola nitratireducens FR1064T.</title>
        <authorList>
            <person name="Bian F."/>
            <person name="Qin Q.L."/>
            <person name="Xie B.B."/>
            <person name="Shu Y.L."/>
            <person name="Zhang X.Y."/>
            <person name="Yu Y."/>
            <person name="Chen B."/>
            <person name="Chen X.L."/>
            <person name="Zhou B.C."/>
            <person name="Zhang Y.Z."/>
        </authorList>
    </citation>
    <scope>NUCLEOTIDE SEQUENCE [LARGE SCALE GENOMIC DNA]</scope>
    <source>
        <strain evidence="6">JCM 12485 / KCTC 12276 / FR1064</strain>
    </source>
</reference>
<dbReference type="Gene3D" id="3.30.450.20">
    <property type="entry name" value="PAS domain"/>
    <property type="match status" value="1"/>
</dbReference>
<dbReference type="NCBIfam" id="TIGR00254">
    <property type="entry name" value="GGDEF"/>
    <property type="match status" value="1"/>
</dbReference>
<dbReference type="PROSITE" id="PS50887">
    <property type="entry name" value="GGDEF"/>
    <property type="match status" value="1"/>
</dbReference>
<evidence type="ECO:0000256" key="3">
    <source>
        <dbReference type="ARBA" id="ARBA00034247"/>
    </source>
</evidence>
<evidence type="ECO:0000259" key="4">
    <source>
        <dbReference type="PROSITE" id="PS50887"/>
    </source>
</evidence>
<dbReference type="RefSeq" id="WP_014110370.1">
    <property type="nucleotide sequence ID" value="NC_016041.1"/>
</dbReference>
<dbReference type="CDD" id="cd00130">
    <property type="entry name" value="PAS"/>
    <property type="match status" value="1"/>
</dbReference>
<dbReference type="eggNOG" id="COG3706">
    <property type="taxonomic scope" value="Bacteria"/>
</dbReference>
<dbReference type="AlphaFoldDB" id="G4QN80"/>
<dbReference type="GO" id="GO:0052621">
    <property type="term" value="F:diguanylate cyclase activity"/>
    <property type="evidence" value="ECO:0007669"/>
    <property type="project" value="UniProtKB-EC"/>
</dbReference>
<comment type="cofactor">
    <cofactor evidence="1">
        <name>Mg(2+)</name>
        <dbReference type="ChEBI" id="CHEBI:18420"/>
    </cofactor>
</comment>
<dbReference type="OrthoDB" id="5620448at2"/>
<evidence type="ECO:0000256" key="2">
    <source>
        <dbReference type="ARBA" id="ARBA00012528"/>
    </source>
</evidence>
<dbReference type="InterPro" id="IPR029787">
    <property type="entry name" value="Nucleotide_cyclase"/>
</dbReference>
<dbReference type="SMART" id="SM00267">
    <property type="entry name" value="GGDEF"/>
    <property type="match status" value="1"/>
</dbReference>
<dbReference type="Gene3D" id="3.30.70.270">
    <property type="match status" value="1"/>
</dbReference>
<organism evidence="5 6">
    <name type="scientific">Glaciecola nitratireducens (strain JCM 12485 / KCTC 12276 / FR1064)</name>
    <dbReference type="NCBI Taxonomy" id="1085623"/>
    <lineage>
        <taxon>Bacteria</taxon>
        <taxon>Pseudomonadati</taxon>
        <taxon>Pseudomonadota</taxon>
        <taxon>Gammaproteobacteria</taxon>
        <taxon>Alteromonadales</taxon>
        <taxon>Alteromonadaceae</taxon>
        <taxon>Brumicola</taxon>
    </lineage>
</organism>
<dbReference type="EC" id="2.7.7.65" evidence="2"/>
<dbReference type="PANTHER" id="PTHR45138:SF9">
    <property type="entry name" value="DIGUANYLATE CYCLASE DGCM-RELATED"/>
    <property type="match status" value="1"/>
</dbReference>
<dbReference type="CDD" id="cd01949">
    <property type="entry name" value="GGDEF"/>
    <property type="match status" value="1"/>
</dbReference>
<dbReference type="Proteomes" id="UP000009282">
    <property type="component" value="Chromosome"/>
</dbReference>
<protein>
    <recommendedName>
        <fullName evidence="2">diguanylate cyclase</fullName>
        <ecNumber evidence="2">2.7.7.65</ecNumber>
    </recommendedName>
</protein>
<dbReference type="STRING" id="1085623.GNIT_3405"/>
<dbReference type="FunFam" id="3.30.70.270:FF:000001">
    <property type="entry name" value="Diguanylate cyclase domain protein"/>
    <property type="match status" value="1"/>
</dbReference>
<dbReference type="InterPro" id="IPR043128">
    <property type="entry name" value="Rev_trsase/Diguanyl_cyclase"/>
</dbReference>
<dbReference type="EMBL" id="CP003060">
    <property type="protein sequence ID" value="AEP31499.1"/>
    <property type="molecule type" value="Genomic_DNA"/>
</dbReference>
<dbReference type="InterPro" id="IPR050469">
    <property type="entry name" value="Diguanylate_Cyclase"/>
</dbReference>
<dbReference type="InterPro" id="IPR000014">
    <property type="entry name" value="PAS"/>
</dbReference>
<gene>
    <name evidence="5" type="ordered locus">GNIT_3405</name>
</gene>
<dbReference type="HOGENOM" id="CLU_000445_11_4_6"/>
<dbReference type="KEGG" id="gni:GNIT_3405"/>
<accession>G4QN80</accession>
<dbReference type="SUPFAM" id="SSF55073">
    <property type="entry name" value="Nucleotide cyclase"/>
    <property type="match status" value="1"/>
</dbReference>
<sequence length="314" mass="34993">MNDQDSDFQHPVDHTLSHTFLNEFSSGHLVLDSHRKIVYCNAYIGSLSKISQEALIGESISTFFTKASNIFLDTYVYPILLHEKLVTESQMSWLSGDGEVVPVMINIKLGQNGMSYWSLYICAKRDKLHTELINTKEELKAQSENLYELATTDPLTGLLNRRELLVQAENVASQMDRNSSTYAVLTLDVDFFKQVNDTHGHQTGDKVLIQLAKVLLQERRANDLVARVGGEEFVIVLPDVDEESAFLVAEKIRIKVAEQEVDGISITMSIGVVVSEQGMELNFDNLLALSDNALLSAKKTGRNKTTMGSASKSF</sequence>
<proteinExistence type="predicted"/>
<evidence type="ECO:0000313" key="6">
    <source>
        <dbReference type="Proteomes" id="UP000009282"/>
    </source>
</evidence>
<comment type="catalytic activity">
    <reaction evidence="3">
        <text>2 GTP = 3',3'-c-di-GMP + 2 diphosphate</text>
        <dbReference type="Rhea" id="RHEA:24898"/>
        <dbReference type="ChEBI" id="CHEBI:33019"/>
        <dbReference type="ChEBI" id="CHEBI:37565"/>
        <dbReference type="ChEBI" id="CHEBI:58805"/>
        <dbReference type="EC" id="2.7.7.65"/>
    </reaction>
</comment>
<keyword evidence="6" id="KW-1185">Reference proteome</keyword>
<dbReference type="PANTHER" id="PTHR45138">
    <property type="entry name" value="REGULATORY COMPONENTS OF SENSORY TRANSDUCTION SYSTEM"/>
    <property type="match status" value="1"/>
</dbReference>
<evidence type="ECO:0000313" key="5">
    <source>
        <dbReference type="EMBL" id="AEP31499.1"/>
    </source>
</evidence>
<dbReference type="SUPFAM" id="SSF55785">
    <property type="entry name" value="PYP-like sensor domain (PAS domain)"/>
    <property type="match status" value="1"/>
</dbReference>
<name>G4QN80_GLANF</name>
<dbReference type="InterPro" id="IPR000160">
    <property type="entry name" value="GGDEF_dom"/>
</dbReference>